<keyword evidence="3" id="KW-1185">Reference proteome</keyword>
<proteinExistence type="predicted"/>
<dbReference type="EMBL" id="CP003731">
    <property type="protein sequence ID" value="AFO51829.1"/>
    <property type="molecule type" value="Genomic_DNA"/>
</dbReference>
<organism evidence="2 3">
    <name type="scientific">Mycoplasma haematolamae (strain Purdue)</name>
    <dbReference type="NCBI Taxonomy" id="1212765"/>
    <lineage>
        <taxon>Bacteria</taxon>
        <taxon>Bacillati</taxon>
        <taxon>Mycoplasmatota</taxon>
        <taxon>Mollicutes</taxon>
        <taxon>Mycoplasmataceae</taxon>
        <taxon>Mycoplasma</taxon>
    </lineage>
</organism>
<reference evidence="3" key="2">
    <citation type="submission" date="2012-07" db="EMBL/GenBank/DDBJ databases">
        <title>Complete genome sequence of 'Candidatus Mycoplasma haemolamae'.</title>
        <authorList>
            <person name="Guimaraes A.M.S."/>
            <person name="Toth B."/>
            <person name="Santos A.P."/>
            <person name="Nascimento N.C."/>
            <person name="Sojka J.E."/>
            <person name="Messick J.B."/>
        </authorList>
    </citation>
    <scope>NUCLEOTIDE SEQUENCE [LARGE SCALE GENOMIC DNA]</scope>
    <source>
        <strain evidence="3">Purdue</strain>
    </source>
</reference>
<dbReference type="Proteomes" id="UP000006502">
    <property type="component" value="Chromosome"/>
</dbReference>
<gene>
    <name evidence="2" type="ordered locus">MHLP_01245</name>
</gene>
<feature type="region of interest" description="Disordered" evidence="1">
    <location>
        <begin position="44"/>
        <end position="77"/>
    </location>
</feature>
<dbReference type="KEGG" id="mhl:MHLP_01245"/>
<evidence type="ECO:0000256" key="1">
    <source>
        <dbReference type="SAM" id="MobiDB-lite"/>
    </source>
</evidence>
<evidence type="ECO:0000313" key="2">
    <source>
        <dbReference type="EMBL" id="AFO51829.1"/>
    </source>
</evidence>
<sequence length="192" mass="20518">MPFSPHRVVGGALSVLTVGGVGGFAYSAFNENQGLDASQHLPLDPVNSAFQGDSDQEPKLELPGTSIGTESSEYHPDAAPLEEDLGESVSPPKGEEKTYTFFFKGNKNNKESVTCSQNRKPEMDSLGNGHLYISCRQEGDDKVVHSGSILGGSARITCTLTGSSLFECSHNQGNKYKLEKKGDDGALYLVSE</sequence>
<dbReference type="STRING" id="1212765.MHLP_01245"/>
<protein>
    <submittedName>
        <fullName evidence="2">Uncharacterized protein</fullName>
    </submittedName>
</protein>
<dbReference type="HOGENOM" id="CLU_121396_0_0_14"/>
<dbReference type="AlphaFoldDB" id="I7CIY1"/>
<name>I7CIY1_MYCHA</name>
<evidence type="ECO:0000313" key="3">
    <source>
        <dbReference type="Proteomes" id="UP000006502"/>
    </source>
</evidence>
<dbReference type="PATRIC" id="fig|1212765.3.peg.279"/>
<accession>I7CIY1</accession>
<reference evidence="2 3" key="1">
    <citation type="journal article" date="2012" name="J. Bacteriol.">
        <title>Genome Sequence of "Candidatus Mycoplasma haemolamae" Strain Purdue, a Red Blood Cell Pathogen of Alpacas (Vicugna pacos) and Llamas (Lama glama).</title>
        <authorList>
            <person name="Guimaraes A.M."/>
            <person name="Toth B."/>
            <person name="Santos A.P."/>
            <person name="do Nascimento N.C."/>
            <person name="Kritchevsky J.E."/>
            <person name="Messick J.B."/>
        </authorList>
    </citation>
    <scope>NUCLEOTIDE SEQUENCE [LARGE SCALE GENOMIC DNA]</scope>
    <source>
        <strain evidence="2 3">Purdue</strain>
    </source>
</reference>